<evidence type="ECO:0000256" key="1">
    <source>
        <dbReference type="SAM" id="Coils"/>
    </source>
</evidence>
<proteinExistence type="predicted"/>
<comment type="caution">
    <text evidence="2">The sequence shown here is derived from an EMBL/GenBank/DDBJ whole genome shotgun (WGS) entry which is preliminary data.</text>
</comment>
<name>A0AAN6ULY7_9PEZI</name>
<sequence>MCYFDCKRWRCGFWKWDSFRQQCHKEYRMGETCGQKLIYHTELLDQQCRLCDQMEKKNRRLRKMWADMERWRAEGNRRATVEKTERDYRDVAAQISQLQYEHGRRLTQIDY</sequence>
<dbReference type="Proteomes" id="UP001304895">
    <property type="component" value="Unassembled WGS sequence"/>
</dbReference>
<organism evidence="2 3">
    <name type="scientific">Trichocladium antarcticum</name>
    <dbReference type="NCBI Taxonomy" id="1450529"/>
    <lineage>
        <taxon>Eukaryota</taxon>
        <taxon>Fungi</taxon>
        <taxon>Dikarya</taxon>
        <taxon>Ascomycota</taxon>
        <taxon>Pezizomycotina</taxon>
        <taxon>Sordariomycetes</taxon>
        <taxon>Sordariomycetidae</taxon>
        <taxon>Sordariales</taxon>
        <taxon>Chaetomiaceae</taxon>
        <taxon>Trichocladium</taxon>
    </lineage>
</organism>
<evidence type="ECO:0000313" key="3">
    <source>
        <dbReference type="Proteomes" id="UP001304895"/>
    </source>
</evidence>
<feature type="coiled-coil region" evidence="1">
    <location>
        <begin position="44"/>
        <end position="101"/>
    </location>
</feature>
<gene>
    <name evidence="2" type="ORF">BT67DRAFT_433866</name>
</gene>
<evidence type="ECO:0000313" key="2">
    <source>
        <dbReference type="EMBL" id="KAK4135101.1"/>
    </source>
</evidence>
<keyword evidence="3" id="KW-1185">Reference proteome</keyword>
<keyword evidence="1" id="KW-0175">Coiled coil</keyword>
<dbReference type="AlphaFoldDB" id="A0AAN6ULY7"/>
<accession>A0AAN6ULY7</accession>
<reference evidence="2" key="1">
    <citation type="journal article" date="2023" name="Mol. Phylogenet. Evol.">
        <title>Genome-scale phylogeny and comparative genomics of the fungal order Sordariales.</title>
        <authorList>
            <person name="Hensen N."/>
            <person name="Bonometti L."/>
            <person name="Westerberg I."/>
            <person name="Brannstrom I.O."/>
            <person name="Guillou S."/>
            <person name="Cros-Aarteil S."/>
            <person name="Calhoun S."/>
            <person name="Haridas S."/>
            <person name="Kuo A."/>
            <person name="Mondo S."/>
            <person name="Pangilinan J."/>
            <person name="Riley R."/>
            <person name="LaButti K."/>
            <person name="Andreopoulos B."/>
            <person name="Lipzen A."/>
            <person name="Chen C."/>
            <person name="Yan M."/>
            <person name="Daum C."/>
            <person name="Ng V."/>
            <person name="Clum A."/>
            <person name="Steindorff A."/>
            <person name="Ohm R.A."/>
            <person name="Martin F."/>
            <person name="Silar P."/>
            <person name="Natvig D.O."/>
            <person name="Lalanne C."/>
            <person name="Gautier V."/>
            <person name="Ament-Velasquez S.L."/>
            <person name="Kruys A."/>
            <person name="Hutchinson M.I."/>
            <person name="Powell A.J."/>
            <person name="Barry K."/>
            <person name="Miller A.N."/>
            <person name="Grigoriev I.V."/>
            <person name="Debuchy R."/>
            <person name="Gladieux P."/>
            <person name="Hiltunen Thoren M."/>
            <person name="Johannesson H."/>
        </authorList>
    </citation>
    <scope>NUCLEOTIDE SEQUENCE</scope>
    <source>
        <strain evidence="2">CBS 123565</strain>
    </source>
</reference>
<reference evidence="2" key="2">
    <citation type="submission" date="2023-05" db="EMBL/GenBank/DDBJ databases">
        <authorList>
            <consortium name="Lawrence Berkeley National Laboratory"/>
            <person name="Steindorff A."/>
            <person name="Hensen N."/>
            <person name="Bonometti L."/>
            <person name="Westerberg I."/>
            <person name="Brannstrom I.O."/>
            <person name="Guillou S."/>
            <person name="Cros-Aarteil S."/>
            <person name="Calhoun S."/>
            <person name="Haridas S."/>
            <person name="Kuo A."/>
            <person name="Mondo S."/>
            <person name="Pangilinan J."/>
            <person name="Riley R."/>
            <person name="Labutti K."/>
            <person name="Andreopoulos B."/>
            <person name="Lipzen A."/>
            <person name="Chen C."/>
            <person name="Yanf M."/>
            <person name="Daum C."/>
            <person name="Ng V."/>
            <person name="Clum A."/>
            <person name="Ohm R."/>
            <person name="Martin F."/>
            <person name="Silar P."/>
            <person name="Natvig D."/>
            <person name="Lalanne C."/>
            <person name="Gautier V."/>
            <person name="Ament-Velasquez S.L."/>
            <person name="Kruys A."/>
            <person name="Hutchinson M.I."/>
            <person name="Powell A.J."/>
            <person name="Barry K."/>
            <person name="Miller A.N."/>
            <person name="Grigoriev I.V."/>
            <person name="Debuchy R."/>
            <person name="Gladieux P."/>
            <person name="Thoren M.H."/>
            <person name="Johannesson H."/>
        </authorList>
    </citation>
    <scope>NUCLEOTIDE SEQUENCE</scope>
    <source>
        <strain evidence="2">CBS 123565</strain>
    </source>
</reference>
<protein>
    <submittedName>
        <fullName evidence="2">Uncharacterized protein</fullName>
    </submittedName>
</protein>
<dbReference type="EMBL" id="MU853407">
    <property type="protein sequence ID" value="KAK4135101.1"/>
    <property type="molecule type" value="Genomic_DNA"/>
</dbReference>